<dbReference type="EMBL" id="JBBPBM010000024">
    <property type="protein sequence ID" value="KAK8543252.1"/>
    <property type="molecule type" value="Genomic_DNA"/>
</dbReference>
<dbReference type="InterPro" id="IPR000626">
    <property type="entry name" value="Ubiquitin-like_dom"/>
</dbReference>
<keyword evidence="2" id="KW-1015">Disulfide bond</keyword>
<evidence type="ECO:0000256" key="4">
    <source>
        <dbReference type="SAM" id="SignalP"/>
    </source>
</evidence>
<accession>A0ABR2DP93</accession>
<evidence type="ECO:0008006" key="9">
    <source>
        <dbReference type="Google" id="ProtNLM"/>
    </source>
</evidence>
<dbReference type="SUPFAM" id="SSF50911">
    <property type="entry name" value="Mannose 6-phosphate receptor domain"/>
    <property type="match status" value="1"/>
</dbReference>
<dbReference type="SMART" id="SM00213">
    <property type="entry name" value="UBQ"/>
    <property type="match status" value="1"/>
</dbReference>
<dbReference type="PROSITE" id="PS50053">
    <property type="entry name" value="UBIQUITIN_2"/>
    <property type="match status" value="1"/>
</dbReference>
<feature type="region of interest" description="Disordered" evidence="3">
    <location>
        <begin position="465"/>
        <end position="505"/>
    </location>
</feature>
<name>A0ABR2DP93_9ROSI</name>
<feature type="compositionally biased region" description="Basic and acidic residues" evidence="3">
    <location>
        <begin position="470"/>
        <end position="483"/>
    </location>
</feature>
<keyword evidence="1 4" id="KW-0732">Signal</keyword>
<evidence type="ECO:0000313" key="7">
    <source>
        <dbReference type="EMBL" id="KAK8543252.1"/>
    </source>
</evidence>
<dbReference type="InterPro" id="IPR009011">
    <property type="entry name" value="Man6P_isomerase_rcpt-bd_dom_sf"/>
</dbReference>
<dbReference type="PANTHER" id="PTHR15204">
    <property type="entry name" value="LARGE PROLINE-RICH PROTEIN BAG6"/>
    <property type="match status" value="1"/>
</dbReference>
<proteinExistence type="predicted"/>
<dbReference type="InterPro" id="IPR029071">
    <property type="entry name" value="Ubiquitin-like_domsf"/>
</dbReference>
<dbReference type="SUPFAM" id="SSF54236">
    <property type="entry name" value="Ubiquitin-like"/>
    <property type="match status" value="1"/>
</dbReference>
<evidence type="ECO:0000259" key="5">
    <source>
        <dbReference type="PROSITE" id="PS50053"/>
    </source>
</evidence>
<feature type="compositionally biased region" description="Polar residues" evidence="3">
    <location>
        <begin position="876"/>
        <end position="902"/>
    </location>
</feature>
<protein>
    <recommendedName>
        <fullName evidence="9">Protein OS-9 homolog</fullName>
    </recommendedName>
</protein>
<feature type="signal peptide" evidence="4">
    <location>
        <begin position="1"/>
        <end position="22"/>
    </location>
</feature>
<evidence type="ECO:0000256" key="1">
    <source>
        <dbReference type="ARBA" id="ARBA00022729"/>
    </source>
</evidence>
<dbReference type="CDD" id="cd17039">
    <property type="entry name" value="Ubl_ubiquitin_like"/>
    <property type="match status" value="1"/>
</dbReference>
<dbReference type="Gene3D" id="2.70.130.10">
    <property type="entry name" value="Mannose-6-phosphate receptor binding domain"/>
    <property type="match status" value="1"/>
</dbReference>
<feature type="domain" description="MRH" evidence="6">
    <location>
        <begin position="117"/>
        <end position="242"/>
    </location>
</feature>
<feature type="region of interest" description="Disordered" evidence="3">
    <location>
        <begin position="732"/>
        <end position="781"/>
    </location>
</feature>
<feature type="region of interest" description="Disordered" evidence="3">
    <location>
        <begin position="549"/>
        <end position="579"/>
    </location>
</feature>
<dbReference type="InterPro" id="IPR012913">
    <property type="entry name" value="OS9-like_dom"/>
</dbReference>
<feature type="region of interest" description="Disordered" evidence="3">
    <location>
        <begin position="978"/>
        <end position="1019"/>
    </location>
</feature>
<organism evidence="7 8">
    <name type="scientific">Hibiscus sabdariffa</name>
    <name type="common">roselle</name>
    <dbReference type="NCBI Taxonomy" id="183260"/>
    <lineage>
        <taxon>Eukaryota</taxon>
        <taxon>Viridiplantae</taxon>
        <taxon>Streptophyta</taxon>
        <taxon>Embryophyta</taxon>
        <taxon>Tracheophyta</taxon>
        <taxon>Spermatophyta</taxon>
        <taxon>Magnoliopsida</taxon>
        <taxon>eudicotyledons</taxon>
        <taxon>Gunneridae</taxon>
        <taxon>Pentapetalae</taxon>
        <taxon>rosids</taxon>
        <taxon>malvids</taxon>
        <taxon>Malvales</taxon>
        <taxon>Malvaceae</taxon>
        <taxon>Malvoideae</taxon>
        <taxon>Hibiscus</taxon>
    </lineage>
</organism>
<sequence length="1038" mass="112648">MRLLISLVAVLCFFCLCSNGFADPIFPSHVAGSFDHSSREPKYNIEFHTEGSPYQPDDGQESVVMPNKDGKNFLCFLPKVEKARKPVAHQNTSSLIVETEKRVKLKTPDELLEVLKNQCFIRQEGWWSYEFCYQKHLRQLHLEEDKVVQEFVLGVYDGEATADFNQNLSDISTLKDPRSKDASQRYHAHQYTNGTLCDLTNQPRETEVRFVCSEPRTMISSITELSTCKYALTVHCPMLCKHPLFQEERPVWHTINCNILPKDTKVGDTRISMVVDSKDQSEPRTPFSLLPQSSTRCLSGQRKMGSTGADKVPVDTETEGSETTIEIKIKTLDSQTYTMRVDKQMPVPALKEQIASVTGVLSEQQRLICRGKVLKDDQLLSAYHVEDGHTLHLVVRQPVPPSADGSTHLSDDPGSGTSRSHSNHVPNVVIETFNVSDQGDGVSPEIGRRIVQAVLSSMGFANMGSSNIEGDVREHGSQRHERTSGSGIPESSHGQTEQATMRNQSDRAHTAFGLPAAVSLGPMQPPVIPDSLATLSQYLSHIKHEFDGIVRAGGNDPQTAPVSSSGDRDSIPASNSATIREGLPTPASLAEVLLSTRQLLIDQVGECIQQLARQLEDQANVTDTSARTSAQSNAWRTGILLQSLGSLLLELGRTTMTLRLGQTPSEAVVNAGPAVFITPTGPIPLMVQALPFQPGTGLGTIPMGTVQPGSSVINGLGTGFLPRRIDIQIRRGSTTSTPNIVRQEHHDTTQQSGQRNPLMGSGSENHSTQTTSRVSDAPSFAGESGVRVVPIRTMVAAVPAPLGRVPSDSSGSSVGLYYPLLGRFQQISPGHLSGERGSQGPAEHMSPGAQSEQPPIPESAVQNQSSQESARDGSLPNANSRQQERSNTGSANRHQNNQEADRQIPSSILQFLRGIFPGSEIQVEEASLQGIAADTVPEQAGTSSGNAAALPNVTDEGVFLSNLLHQIMPYISQHAGLQRSTVPTEEANTSTQAESSRTGNSRRPSDSEPNPPNSKRQKVLSSSFASYHIPINFLLFLA</sequence>
<dbReference type="PROSITE" id="PS51914">
    <property type="entry name" value="MRH"/>
    <property type="match status" value="1"/>
</dbReference>
<reference evidence="7 8" key="1">
    <citation type="journal article" date="2024" name="G3 (Bethesda)">
        <title>Genome assembly of Hibiscus sabdariffa L. provides insights into metabolisms of medicinal natural products.</title>
        <authorList>
            <person name="Kim T."/>
        </authorList>
    </citation>
    <scope>NUCLEOTIDE SEQUENCE [LARGE SCALE GENOMIC DNA]</scope>
    <source>
        <strain evidence="7">TK-2024</strain>
        <tissue evidence="7">Old leaves</tissue>
    </source>
</reference>
<feature type="region of interest" description="Disordered" evidence="3">
    <location>
        <begin position="828"/>
        <end position="902"/>
    </location>
</feature>
<feature type="region of interest" description="Disordered" evidence="3">
    <location>
        <begin position="397"/>
        <end position="425"/>
    </location>
</feature>
<feature type="compositionally biased region" description="Polar residues" evidence="3">
    <location>
        <begin position="492"/>
        <end position="503"/>
    </location>
</feature>
<feature type="compositionally biased region" description="Polar residues" evidence="3">
    <location>
        <begin position="762"/>
        <end position="774"/>
    </location>
</feature>
<feature type="compositionally biased region" description="Polar residues" evidence="3">
    <location>
        <begin position="415"/>
        <end position="425"/>
    </location>
</feature>
<keyword evidence="8" id="KW-1185">Reference proteome</keyword>
<feature type="domain" description="Ubiquitin-like" evidence="5">
    <location>
        <begin position="325"/>
        <end position="400"/>
    </location>
</feature>
<dbReference type="Proteomes" id="UP001472677">
    <property type="component" value="Unassembled WGS sequence"/>
</dbReference>
<evidence type="ECO:0000313" key="8">
    <source>
        <dbReference type="Proteomes" id="UP001472677"/>
    </source>
</evidence>
<feature type="compositionally biased region" description="Polar residues" evidence="3">
    <location>
        <begin position="556"/>
        <end position="565"/>
    </location>
</feature>
<evidence type="ECO:0000256" key="2">
    <source>
        <dbReference type="ARBA" id="ARBA00023157"/>
    </source>
</evidence>
<dbReference type="PRINTS" id="PR00348">
    <property type="entry name" value="UBIQUITIN"/>
</dbReference>
<dbReference type="InterPro" id="IPR044865">
    <property type="entry name" value="MRH_dom"/>
</dbReference>
<comment type="caution">
    <text evidence="7">The sequence shown here is derived from an EMBL/GenBank/DDBJ whole genome shotgun (WGS) entry which is preliminary data.</text>
</comment>
<feature type="chain" id="PRO_5046971647" description="Protein OS-9 homolog" evidence="4">
    <location>
        <begin position="23"/>
        <end position="1038"/>
    </location>
</feature>
<feature type="compositionally biased region" description="Polar residues" evidence="3">
    <location>
        <begin position="978"/>
        <end position="1002"/>
    </location>
</feature>
<gene>
    <name evidence="7" type="ORF">V6N12_015814</name>
</gene>
<dbReference type="PANTHER" id="PTHR15204:SF0">
    <property type="entry name" value="LARGE PROLINE-RICH PROTEIN BAG6"/>
    <property type="match status" value="1"/>
</dbReference>
<dbReference type="InterPro" id="IPR019956">
    <property type="entry name" value="Ubiquitin_dom"/>
</dbReference>
<evidence type="ECO:0000256" key="3">
    <source>
        <dbReference type="SAM" id="MobiDB-lite"/>
    </source>
</evidence>
<dbReference type="Pfam" id="PF00240">
    <property type="entry name" value="ubiquitin"/>
    <property type="match status" value="1"/>
</dbReference>
<dbReference type="Pfam" id="PF07915">
    <property type="entry name" value="PRKCSH"/>
    <property type="match status" value="1"/>
</dbReference>
<evidence type="ECO:0000259" key="6">
    <source>
        <dbReference type="PROSITE" id="PS51914"/>
    </source>
</evidence>
<dbReference type="Gene3D" id="3.10.20.90">
    <property type="entry name" value="Phosphatidylinositol 3-kinase Catalytic Subunit, Chain A, domain 1"/>
    <property type="match status" value="1"/>
</dbReference>
<feature type="region of interest" description="Disordered" evidence="3">
    <location>
        <begin position="298"/>
        <end position="319"/>
    </location>
</feature>